<dbReference type="InterPro" id="IPR015089">
    <property type="entry name" value="UQCR"/>
</dbReference>
<dbReference type="AlphaFoldDB" id="A0A1B0FE69"/>
<proteinExistence type="predicted"/>
<sequence length="195" mass="21584">MANITSMNTTANKAENTALKANQGREVEAAADSGMPGTQALEEVVRKLTSHDKIVQIHFDEVYTNKKIDFNRAEDRMLGLTPKEKRTVEYISIFVFTVRSLLTAFKMLLSAHPTTTHKGAANQLEANLELGEKIGLNIGKMKLPFGKKHAEIATSFASSAVGFGGAGFLTLLYFTDWKVFLQYVPFYGSKFDKPE</sequence>
<keyword evidence="2" id="KW-0812">Transmembrane</keyword>
<evidence type="ECO:0000313" key="5">
    <source>
        <dbReference type="Proteomes" id="UP000092444"/>
    </source>
</evidence>
<reference evidence="4" key="1">
    <citation type="submission" date="2020-05" db="UniProtKB">
        <authorList>
            <consortium name="EnsemblMetazoa"/>
        </authorList>
    </citation>
    <scope>IDENTIFICATION</scope>
    <source>
        <strain evidence="4">Yale</strain>
    </source>
</reference>
<accession>A0A1B0FE69</accession>
<dbReference type="Gene3D" id="1.20.5.220">
    <property type="match status" value="1"/>
</dbReference>
<dbReference type="PhylomeDB" id="A0A1B0FE69"/>
<dbReference type="Proteomes" id="UP000092444">
    <property type="component" value="Unassembled WGS sequence"/>
</dbReference>
<evidence type="ECO:0000256" key="2">
    <source>
        <dbReference type="SAM" id="Phobius"/>
    </source>
</evidence>
<dbReference type="EnsemblMetazoa" id="GMOY001881-RA">
    <property type="protein sequence ID" value="GMOY001881-PA"/>
    <property type="gene ID" value="GMOY001881"/>
</dbReference>
<dbReference type="Pfam" id="PF08997">
    <property type="entry name" value="UCR_6-4kD"/>
    <property type="match status" value="1"/>
</dbReference>
<evidence type="ECO:0000313" key="4">
    <source>
        <dbReference type="EnsemblMetazoa" id="GMOY001881-PA"/>
    </source>
</evidence>
<feature type="region of interest" description="Disordered" evidence="1">
    <location>
        <begin position="1"/>
        <end position="22"/>
    </location>
</feature>
<evidence type="ECO:0000259" key="3">
    <source>
        <dbReference type="Pfam" id="PF21787"/>
    </source>
</evidence>
<dbReference type="FunFam" id="1.20.5.220:FF:000005">
    <property type="entry name" value="cytochrome b-c1 complex subunit 10"/>
    <property type="match status" value="1"/>
</dbReference>
<dbReference type="PANTHER" id="PTHR15420">
    <property type="entry name" value="UBIQUINOL-CYTOCHROME C REDUCTASE COMPLEX 6.4 KD PROTEIN"/>
    <property type="match status" value="1"/>
</dbReference>
<keyword evidence="2" id="KW-1133">Transmembrane helix</keyword>
<dbReference type="InterPro" id="IPR048365">
    <property type="entry name" value="TNP-like_RNaseH_N"/>
</dbReference>
<dbReference type="STRING" id="37546.A0A1B0FE69"/>
<dbReference type="Pfam" id="PF21787">
    <property type="entry name" value="TNP-like_RNaseH_N"/>
    <property type="match status" value="1"/>
</dbReference>
<feature type="compositionally biased region" description="Polar residues" evidence="1">
    <location>
        <begin position="1"/>
        <end position="15"/>
    </location>
</feature>
<organism evidence="4 5">
    <name type="scientific">Glossina morsitans morsitans</name>
    <name type="common">Savannah tsetse fly</name>
    <dbReference type="NCBI Taxonomy" id="37546"/>
    <lineage>
        <taxon>Eukaryota</taxon>
        <taxon>Metazoa</taxon>
        <taxon>Ecdysozoa</taxon>
        <taxon>Arthropoda</taxon>
        <taxon>Hexapoda</taxon>
        <taxon>Insecta</taxon>
        <taxon>Pterygota</taxon>
        <taxon>Neoptera</taxon>
        <taxon>Endopterygota</taxon>
        <taxon>Diptera</taxon>
        <taxon>Brachycera</taxon>
        <taxon>Muscomorpha</taxon>
        <taxon>Hippoboscoidea</taxon>
        <taxon>Glossinidae</taxon>
        <taxon>Glossina</taxon>
    </lineage>
</organism>
<evidence type="ECO:0000256" key="1">
    <source>
        <dbReference type="SAM" id="MobiDB-lite"/>
    </source>
</evidence>
<dbReference type="PANTHER" id="PTHR15420:SF2">
    <property type="entry name" value="CYTOCHROME B-C1 COMPLEX SUBUNIT 10"/>
    <property type="match status" value="1"/>
</dbReference>
<feature type="transmembrane region" description="Helical" evidence="2">
    <location>
        <begin position="150"/>
        <end position="174"/>
    </location>
</feature>
<dbReference type="VEuPathDB" id="VectorBase:GMOY001881"/>
<feature type="domain" description="Transposable element P transposase-like RNase H" evidence="3">
    <location>
        <begin position="39"/>
        <end position="138"/>
    </location>
</feature>
<dbReference type="SUPFAM" id="SSF81518">
    <property type="entry name" value="Subunit XI (6.4 kDa protein) of cytochrome bc1 complex (Ubiquinol-cytochrome c reductase)"/>
    <property type="match status" value="1"/>
</dbReference>
<keyword evidence="2" id="KW-0472">Membrane</keyword>
<dbReference type="EMBL" id="CCAG010018327">
    <property type="status" value="NOT_ANNOTATED_CDS"/>
    <property type="molecule type" value="Genomic_DNA"/>
</dbReference>
<dbReference type="GO" id="GO:0005743">
    <property type="term" value="C:mitochondrial inner membrane"/>
    <property type="evidence" value="ECO:0007669"/>
    <property type="project" value="TreeGrafter"/>
</dbReference>
<keyword evidence="5" id="KW-1185">Reference proteome</keyword>
<protein>
    <recommendedName>
        <fullName evidence="3">Transposable element P transposase-like RNase H domain-containing protein</fullName>
    </recommendedName>
</protein>
<dbReference type="InterPro" id="IPR029027">
    <property type="entry name" value="Single_a-helix_sf"/>
</dbReference>
<name>A0A1B0FE69_GLOMM</name>
<dbReference type="GO" id="GO:0006122">
    <property type="term" value="P:mitochondrial electron transport, ubiquinol to cytochrome c"/>
    <property type="evidence" value="ECO:0007669"/>
    <property type="project" value="InterPro"/>
</dbReference>